<dbReference type="SMART" id="SM00267">
    <property type="entry name" value="GGDEF"/>
    <property type="match status" value="1"/>
</dbReference>
<evidence type="ECO:0000259" key="6">
    <source>
        <dbReference type="PROSITE" id="PS50887"/>
    </source>
</evidence>
<protein>
    <recommendedName>
        <fullName evidence="2">diguanylate cyclase</fullName>
        <ecNumber evidence="2">2.7.7.65</ecNumber>
    </recommendedName>
</protein>
<sequence>MKTPAFSKFLYIPAIALACSFVIGGYIYHHTLHNWVTDIVSQYMFSIVRDVQYEVEAQKLHFNDLTPAEVDDFLDSLSQSTTDNRFTIIDSSGVVLGDSTLKPHQVRNMENHAERHEVAAAFATGTGVAERYSSTKKQTLLYVAVRVEIIDAQHQHHADEHGSQYVIRMAMPMTALADMSADLKAILYLIMAFSMAVLVASIWYSYQRMSILINHEKQQQQDRINKSTKEIELLRQLANMLAACKNMDDARVVVQDIVPRILVGINGCVSIMRDSRNLLEVTIDWGDNWPAHTAFEPNDCWAMRKGKYHLSQDENHNLSCNHMRELNEQHTAMCIPLTAHGNTVGLFHLYFPTGAVCLTEETKQLAFTLAEHLGLALANLRFQQKLRAQALRDPLTQLYNRRYFEDKLEREWAIANQNNSVLSVLMLDLDHFKQFNDNFGHDAGDYVLKQVASLLIKVAGTQGSVCRLGGEELAIICPDFSAQQAFELAERVVAEVSAMHIEMNKLSLGQVSISAGVATYPDSKVSQQELVKLADTALYQAKDNGRSQAVHASASNTKASTSES</sequence>
<keyword evidence="5" id="KW-0472">Membrane</keyword>
<dbReference type="EMBL" id="CP036200">
    <property type="protein sequence ID" value="QBF82864.1"/>
    <property type="molecule type" value="Genomic_DNA"/>
</dbReference>
<dbReference type="CDD" id="cd01949">
    <property type="entry name" value="GGDEF"/>
    <property type="match status" value="1"/>
</dbReference>
<feature type="compositionally biased region" description="Polar residues" evidence="4">
    <location>
        <begin position="553"/>
        <end position="564"/>
    </location>
</feature>
<dbReference type="EC" id="2.7.7.65" evidence="2"/>
<dbReference type="SUPFAM" id="SSF55073">
    <property type="entry name" value="Nucleotide cyclase"/>
    <property type="match status" value="1"/>
</dbReference>
<dbReference type="InterPro" id="IPR003018">
    <property type="entry name" value="GAF"/>
</dbReference>
<feature type="transmembrane region" description="Helical" evidence="5">
    <location>
        <begin position="185"/>
        <end position="206"/>
    </location>
</feature>
<dbReference type="GO" id="GO:1902201">
    <property type="term" value="P:negative regulation of bacterial-type flagellum-dependent cell motility"/>
    <property type="evidence" value="ECO:0007669"/>
    <property type="project" value="TreeGrafter"/>
</dbReference>
<dbReference type="InterPro" id="IPR029016">
    <property type="entry name" value="GAF-like_dom_sf"/>
</dbReference>
<dbReference type="InterPro" id="IPR000160">
    <property type="entry name" value="GGDEF_dom"/>
</dbReference>
<organism evidence="7 8">
    <name type="scientific">Shewanella maritima</name>
    <dbReference type="NCBI Taxonomy" id="2520507"/>
    <lineage>
        <taxon>Bacteria</taxon>
        <taxon>Pseudomonadati</taxon>
        <taxon>Pseudomonadota</taxon>
        <taxon>Gammaproteobacteria</taxon>
        <taxon>Alteromonadales</taxon>
        <taxon>Shewanellaceae</taxon>
        <taxon>Shewanella</taxon>
    </lineage>
</organism>
<feature type="domain" description="GGDEF" evidence="6">
    <location>
        <begin position="420"/>
        <end position="554"/>
    </location>
</feature>
<keyword evidence="5" id="KW-0812">Transmembrane</keyword>
<dbReference type="GO" id="GO:0043709">
    <property type="term" value="P:cell adhesion involved in single-species biofilm formation"/>
    <property type="evidence" value="ECO:0007669"/>
    <property type="project" value="TreeGrafter"/>
</dbReference>
<dbReference type="SUPFAM" id="SSF55781">
    <property type="entry name" value="GAF domain-like"/>
    <property type="match status" value="1"/>
</dbReference>
<dbReference type="GO" id="GO:0005886">
    <property type="term" value="C:plasma membrane"/>
    <property type="evidence" value="ECO:0007669"/>
    <property type="project" value="TreeGrafter"/>
</dbReference>
<dbReference type="PANTHER" id="PTHR45138:SF9">
    <property type="entry name" value="DIGUANYLATE CYCLASE DGCM-RELATED"/>
    <property type="match status" value="1"/>
</dbReference>
<dbReference type="OrthoDB" id="9803824at2"/>
<evidence type="ECO:0000256" key="5">
    <source>
        <dbReference type="SAM" id="Phobius"/>
    </source>
</evidence>
<dbReference type="InterPro" id="IPR043128">
    <property type="entry name" value="Rev_trsase/Diguanyl_cyclase"/>
</dbReference>
<reference evidence="7 8" key="1">
    <citation type="submission" date="2019-02" db="EMBL/GenBank/DDBJ databases">
        <title>Shewanella sp. D4-2 isolated from Dokdo Island.</title>
        <authorList>
            <person name="Baek K."/>
        </authorList>
    </citation>
    <scope>NUCLEOTIDE SEQUENCE [LARGE SCALE GENOMIC DNA]</scope>
    <source>
        <strain evidence="7 8">D4-2</strain>
    </source>
</reference>
<dbReference type="PROSITE" id="PS50887">
    <property type="entry name" value="GGDEF"/>
    <property type="match status" value="1"/>
</dbReference>
<dbReference type="GO" id="GO:0052621">
    <property type="term" value="F:diguanylate cyclase activity"/>
    <property type="evidence" value="ECO:0007669"/>
    <property type="project" value="UniProtKB-EC"/>
</dbReference>
<evidence type="ECO:0000313" key="8">
    <source>
        <dbReference type="Proteomes" id="UP000291106"/>
    </source>
</evidence>
<keyword evidence="5" id="KW-1133">Transmembrane helix</keyword>
<dbReference type="InterPro" id="IPR050469">
    <property type="entry name" value="Diguanylate_Cyclase"/>
</dbReference>
<dbReference type="FunFam" id="3.30.70.270:FF:000001">
    <property type="entry name" value="Diguanylate cyclase domain protein"/>
    <property type="match status" value="1"/>
</dbReference>
<dbReference type="Gene3D" id="3.30.70.270">
    <property type="match status" value="1"/>
</dbReference>
<comment type="cofactor">
    <cofactor evidence="1">
        <name>Mg(2+)</name>
        <dbReference type="ChEBI" id="CHEBI:18420"/>
    </cofactor>
</comment>
<evidence type="ECO:0000256" key="4">
    <source>
        <dbReference type="SAM" id="MobiDB-lite"/>
    </source>
</evidence>
<dbReference type="AlphaFoldDB" id="A0A411PHC4"/>
<dbReference type="InterPro" id="IPR029787">
    <property type="entry name" value="Nucleotide_cyclase"/>
</dbReference>
<evidence type="ECO:0000256" key="3">
    <source>
        <dbReference type="ARBA" id="ARBA00034247"/>
    </source>
</evidence>
<evidence type="ECO:0000256" key="1">
    <source>
        <dbReference type="ARBA" id="ARBA00001946"/>
    </source>
</evidence>
<gene>
    <name evidence="7" type="ORF">EXU30_09270</name>
</gene>
<comment type="catalytic activity">
    <reaction evidence="3">
        <text>2 GTP = 3',3'-c-di-GMP + 2 diphosphate</text>
        <dbReference type="Rhea" id="RHEA:24898"/>
        <dbReference type="ChEBI" id="CHEBI:33019"/>
        <dbReference type="ChEBI" id="CHEBI:37565"/>
        <dbReference type="ChEBI" id="CHEBI:58805"/>
        <dbReference type="EC" id="2.7.7.65"/>
    </reaction>
</comment>
<feature type="region of interest" description="Disordered" evidence="4">
    <location>
        <begin position="544"/>
        <end position="564"/>
    </location>
</feature>
<evidence type="ECO:0000256" key="2">
    <source>
        <dbReference type="ARBA" id="ARBA00012528"/>
    </source>
</evidence>
<dbReference type="SMART" id="SM00065">
    <property type="entry name" value="GAF"/>
    <property type="match status" value="1"/>
</dbReference>
<accession>A0A411PHC4</accession>
<feature type="transmembrane region" description="Helical" evidence="5">
    <location>
        <begin position="9"/>
        <end position="28"/>
    </location>
</feature>
<keyword evidence="8" id="KW-1185">Reference proteome</keyword>
<dbReference type="NCBIfam" id="TIGR00254">
    <property type="entry name" value="GGDEF"/>
    <property type="match status" value="1"/>
</dbReference>
<dbReference type="PANTHER" id="PTHR45138">
    <property type="entry name" value="REGULATORY COMPONENTS OF SENSORY TRANSDUCTION SYSTEM"/>
    <property type="match status" value="1"/>
</dbReference>
<dbReference type="RefSeq" id="WP_130599417.1">
    <property type="nucleotide sequence ID" value="NZ_CP036200.1"/>
</dbReference>
<dbReference type="KEGG" id="smai:EXU30_09270"/>
<dbReference type="Gene3D" id="3.30.450.40">
    <property type="match status" value="1"/>
</dbReference>
<name>A0A411PHC4_9GAMM</name>
<dbReference type="PROSITE" id="PS51257">
    <property type="entry name" value="PROKAR_LIPOPROTEIN"/>
    <property type="match status" value="1"/>
</dbReference>
<dbReference type="Proteomes" id="UP000291106">
    <property type="component" value="Chromosome"/>
</dbReference>
<dbReference type="Pfam" id="PF00990">
    <property type="entry name" value="GGDEF"/>
    <property type="match status" value="1"/>
</dbReference>
<evidence type="ECO:0000313" key="7">
    <source>
        <dbReference type="EMBL" id="QBF82864.1"/>
    </source>
</evidence>
<proteinExistence type="predicted"/>